<protein>
    <recommendedName>
        <fullName evidence="4">HTH psq-type domain-containing protein</fullName>
    </recommendedName>
</protein>
<reference evidence="2" key="2">
    <citation type="submission" date="2025-08" db="UniProtKB">
        <authorList>
            <consortium name="Ensembl"/>
        </authorList>
    </citation>
    <scope>IDENTIFICATION</scope>
</reference>
<feature type="compositionally biased region" description="Basic and acidic residues" evidence="1">
    <location>
        <begin position="18"/>
        <end position="28"/>
    </location>
</feature>
<dbReference type="Proteomes" id="UP000694680">
    <property type="component" value="Chromosome 24"/>
</dbReference>
<proteinExistence type="predicted"/>
<evidence type="ECO:0008006" key="4">
    <source>
        <dbReference type="Google" id="ProtNLM"/>
    </source>
</evidence>
<reference evidence="2" key="3">
    <citation type="submission" date="2025-09" db="UniProtKB">
        <authorList>
            <consortium name="Ensembl"/>
        </authorList>
    </citation>
    <scope>IDENTIFICATION</scope>
</reference>
<reference evidence="2" key="1">
    <citation type="submission" date="2020-06" db="EMBL/GenBank/DDBJ databases">
        <authorList>
            <consortium name="Wellcome Sanger Institute Data Sharing"/>
        </authorList>
    </citation>
    <scope>NUCLEOTIDE SEQUENCE [LARGE SCALE GENOMIC DNA]</scope>
</reference>
<sequence>MPRTYKRKTGWDSTSLEEMERASNDVKGGKSIKTLAKERNIDRSTLRRYFKKREAQEVETIGYSVTAKAKRVFSKNVEKDLADHIKKLAEQFHSLTPKKCHELALEKTLAEINNIPTPRNWRKNALAGKQTSLPCLSSQGLDTKTTSLQDSRVLKYLVPQLLHSNRSDTL</sequence>
<feature type="region of interest" description="Disordered" evidence="1">
    <location>
        <begin position="1"/>
        <end position="29"/>
    </location>
</feature>
<dbReference type="Ensembl" id="ENSGWIT00000060233.1">
    <property type="protein sequence ID" value="ENSGWIP00000055960.1"/>
    <property type="gene ID" value="ENSGWIG00000026577.1"/>
</dbReference>
<name>A0A8C5IAT8_GOUWI</name>
<organism evidence="2 3">
    <name type="scientific">Gouania willdenowi</name>
    <name type="common">Blunt-snouted clingfish</name>
    <name type="synonym">Lepadogaster willdenowi</name>
    <dbReference type="NCBI Taxonomy" id="441366"/>
    <lineage>
        <taxon>Eukaryota</taxon>
        <taxon>Metazoa</taxon>
        <taxon>Chordata</taxon>
        <taxon>Craniata</taxon>
        <taxon>Vertebrata</taxon>
        <taxon>Euteleostomi</taxon>
        <taxon>Actinopterygii</taxon>
        <taxon>Neopterygii</taxon>
        <taxon>Teleostei</taxon>
        <taxon>Neoteleostei</taxon>
        <taxon>Acanthomorphata</taxon>
        <taxon>Ovalentaria</taxon>
        <taxon>Blenniimorphae</taxon>
        <taxon>Blenniiformes</taxon>
        <taxon>Gobiesocoidei</taxon>
        <taxon>Gobiesocidae</taxon>
        <taxon>Gobiesocinae</taxon>
        <taxon>Gouania</taxon>
    </lineage>
</organism>
<keyword evidence="3" id="KW-1185">Reference proteome</keyword>
<evidence type="ECO:0000313" key="2">
    <source>
        <dbReference type="Ensembl" id="ENSGWIP00000055960.1"/>
    </source>
</evidence>
<evidence type="ECO:0000313" key="3">
    <source>
        <dbReference type="Proteomes" id="UP000694680"/>
    </source>
</evidence>
<accession>A0A8C5IAT8</accession>
<evidence type="ECO:0000256" key="1">
    <source>
        <dbReference type="SAM" id="MobiDB-lite"/>
    </source>
</evidence>
<dbReference type="AlphaFoldDB" id="A0A8C5IAT8"/>